<protein>
    <recommendedName>
        <fullName evidence="2">Right handed beta helix domain-containing protein</fullName>
    </recommendedName>
</protein>
<dbReference type="InterPro" id="IPR011050">
    <property type="entry name" value="Pectin_lyase_fold/virulence"/>
</dbReference>
<keyword evidence="4" id="KW-1185">Reference proteome</keyword>
<evidence type="ECO:0000259" key="2">
    <source>
        <dbReference type="Pfam" id="PF13229"/>
    </source>
</evidence>
<dbReference type="EMBL" id="BMMQ01000001">
    <property type="protein sequence ID" value="GGO59164.1"/>
    <property type="molecule type" value="Genomic_DNA"/>
</dbReference>
<evidence type="ECO:0000313" key="4">
    <source>
        <dbReference type="Proteomes" id="UP000638043"/>
    </source>
</evidence>
<feature type="domain" description="Right handed beta helix" evidence="2">
    <location>
        <begin position="645"/>
        <end position="823"/>
    </location>
</feature>
<dbReference type="InterPro" id="IPR039448">
    <property type="entry name" value="Beta_helix"/>
</dbReference>
<comment type="caution">
    <text evidence="3">The sequence shown here is derived from an EMBL/GenBank/DDBJ whole genome shotgun (WGS) entry which is preliminary data.</text>
</comment>
<feature type="region of interest" description="Disordered" evidence="1">
    <location>
        <begin position="125"/>
        <end position="145"/>
    </location>
</feature>
<evidence type="ECO:0000313" key="3">
    <source>
        <dbReference type="EMBL" id="GGO59164.1"/>
    </source>
</evidence>
<evidence type="ECO:0000256" key="1">
    <source>
        <dbReference type="SAM" id="MobiDB-lite"/>
    </source>
</evidence>
<dbReference type="Pfam" id="PF13229">
    <property type="entry name" value="Beta_helix"/>
    <property type="match status" value="1"/>
</dbReference>
<dbReference type="InterPro" id="IPR006626">
    <property type="entry name" value="PbH1"/>
</dbReference>
<dbReference type="SMART" id="SM00710">
    <property type="entry name" value="PbH1"/>
    <property type="match status" value="7"/>
</dbReference>
<accession>A0ABQ2MV02</accession>
<reference evidence="4" key="1">
    <citation type="journal article" date="2019" name="Int. J. Syst. Evol. Microbiol.">
        <title>The Global Catalogue of Microorganisms (GCM) 10K type strain sequencing project: providing services to taxonomists for standard genome sequencing and annotation.</title>
        <authorList>
            <consortium name="The Broad Institute Genomics Platform"/>
            <consortium name="The Broad Institute Genome Sequencing Center for Infectious Disease"/>
            <person name="Wu L."/>
            <person name="Ma J."/>
        </authorList>
    </citation>
    <scope>NUCLEOTIDE SEQUENCE [LARGE SCALE GENOMIC DNA]</scope>
    <source>
        <strain evidence="4">CGMCC 4.7181</strain>
    </source>
</reference>
<dbReference type="Gene3D" id="2.160.20.10">
    <property type="entry name" value="Single-stranded right-handed beta-helix, Pectin lyase-like"/>
    <property type="match status" value="2"/>
</dbReference>
<name>A0ABQ2MV02_9MICO</name>
<feature type="compositionally biased region" description="Polar residues" evidence="1">
    <location>
        <begin position="125"/>
        <end position="143"/>
    </location>
</feature>
<sequence>MALVKIAQVRFATDSSMATITRTTGTQFRTALEELIAQIGAGIIAQNPNLIAAAEAAIQSIVSGYFATTSAPGLFTFPNASEPAPGVLSQKFAINPLAISPAVASFHNRPTTTGDATIRVVSSDTDPGTWGNSIDPTAQQPTSGSGGVYASVDVGGPDGVSRVRVISVSTTEGGNRAIGAFTASRLASNDIKILRWTVASGGQYALQRGNGPNLAAMSWRVLTQSSVFARANDLVDLEYLKRDGLLVLRVNGAVAAVGALTSAERPSHDTGATIAGVWGNGNNLTSNKLGGWQWLVPVSTGTVTRRMVSVDSTLTMPADVKLNPAQKRQAVGPVFDIRDYGAKCDGVYVTDARTQAGANYVWTNSYNFTSADIGKRIAVKGAGPVIANANDGVWLATITAIDGTAARVDSNATSTVTGARCVFGTPDDVAIAQAQKEAVRAGGGTVRFPAARTIATVPLNVENYVSWAGIDRNVSWVHVLQDNPGNGGVAGTSDWLTCAGRTTDNPLIGATFRDFGVNAEFHVHSAGYGTAVKPLNIYLVQRCSIERMNVWNTPATAVPFDHSYDQVTIGYNFILNPGRLAPSGVGPGGSGIGAGTKATGATEPTLIIGNVIRGMHSAAVAGPGHNGIFTEAQSGADPDAGVPGYRIVNNVVEGMPNGISDTGSTGTIISGNEIIGCGNGIRLAKTTLPDAYPGLHANILGNTIRGCTGPGETDGVGILIAMPSGGGPNLRDYLHTLITGNQIFECKSWGVSVENPAGSSVEITGIVVQGNVIRACGRSGVRLYSGSGRKLRQIAVRDNQLVGNGRRGISDDRAGVLVWSGATLEGGRIQDNDIYDLASNPTQVDTIVTTGATLTGARISGNTGDA</sequence>
<proteinExistence type="predicted"/>
<dbReference type="InterPro" id="IPR012334">
    <property type="entry name" value="Pectin_lyas_fold"/>
</dbReference>
<dbReference type="SUPFAM" id="SSF51126">
    <property type="entry name" value="Pectin lyase-like"/>
    <property type="match status" value="2"/>
</dbReference>
<organism evidence="3 4">
    <name type="scientific">Microbacterium nanhaiense</name>
    <dbReference type="NCBI Taxonomy" id="1301026"/>
    <lineage>
        <taxon>Bacteria</taxon>
        <taxon>Bacillati</taxon>
        <taxon>Actinomycetota</taxon>
        <taxon>Actinomycetes</taxon>
        <taxon>Micrococcales</taxon>
        <taxon>Microbacteriaceae</taxon>
        <taxon>Microbacterium</taxon>
    </lineage>
</organism>
<dbReference type="Proteomes" id="UP000638043">
    <property type="component" value="Unassembled WGS sequence"/>
</dbReference>
<gene>
    <name evidence="3" type="ORF">GCM10010910_01480</name>
</gene>